<feature type="non-terminal residue" evidence="1">
    <location>
        <position position="1"/>
    </location>
</feature>
<evidence type="ECO:0000313" key="2">
    <source>
        <dbReference type="Proteomes" id="UP000272025"/>
    </source>
</evidence>
<protein>
    <submittedName>
        <fullName evidence="1">Uncharacterized protein</fullName>
    </submittedName>
</protein>
<dbReference type="EMBL" id="ML119066">
    <property type="protein sequence ID" value="ROT34755.1"/>
    <property type="molecule type" value="Genomic_DNA"/>
</dbReference>
<dbReference type="OrthoDB" id="5239930at2759"/>
<reference evidence="1 2" key="1">
    <citation type="journal article" date="2018" name="Mol. Ecol.">
        <title>The obligate alkalophilic soda-lake fungus Sodiomyces alkalinus has shifted to a protein diet.</title>
        <authorList>
            <person name="Grum-Grzhimaylo A.A."/>
            <person name="Falkoski D.L."/>
            <person name="van den Heuvel J."/>
            <person name="Valero-Jimenez C.A."/>
            <person name="Min B."/>
            <person name="Choi I.G."/>
            <person name="Lipzen A."/>
            <person name="Daum C.G."/>
            <person name="Aanen D.K."/>
            <person name="Tsang A."/>
            <person name="Henrissat B."/>
            <person name="Bilanenko E.N."/>
            <person name="de Vries R.P."/>
            <person name="van Kan J.A.L."/>
            <person name="Grigoriev I.V."/>
            <person name="Debets A.J.M."/>
        </authorList>
    </citation>
    <scope>NUCLEOTIDE SEQUENCE [LARGE SCALE GENOMIC DNA]</scope>
    <source>
        <strain evidence="1 2">F11</strain>
    </source>
</reference>
<proteinExistence type="predicted"/>
<dbReference type="GeneID" id="39576984"/>
<keyword evidence="2" id="KW-1185">Reference proteome</keyword>
<evidence type="ECO:0000313" key="1">
    <source>
        <dbReference type="EMBL" id="ROT34755.1"/>
    </source>
</evidence>
<name>A0A3N2PJQ4_SODAK</name>
<gene>
    <name evidence="1" type="ORF">SODALDRAFT_285893</name>
</gene>
<dbReference type="Proteomes" id="UP000272025">
    <property type="component" value="Unassembled WGS sequence"/>
</dbReference>
<accession>A0A3N2PJQ4</accession>
<dbReference type="AlphaFoldDB" id="A0A3N2PJQ4"/>
<dbReference type="RefSeq" id="XP_028462561.1">
    <property type="nucleotide sequence ID" value="XM_028608506.1"/>
</dbReference>
<sequence>EDIKRVAYNPNSVIIYNNFNFINRVRDLTSNKQDYFISLITSLLVNCPSLNGPIIQC</sequence>
<organism evidence="1 2">
    <name type="scientific">Sodiomyces alkalinus (strain CBS 110278 / VKM F-3762 / F11)</name>
    <name type="common">Alkaliphilic filamentous fungus</name>
    <dbReference type="NCBI Taxonomy" id="1314773"/>
    <lineage>
        <taxon>Eukaryota</taxon>
        <taxon>Fungi</taxon>
        <taxon>Dikarya</taxon>
        <taxon>Ascomycota</taxon>
        <taxon>Pezizomycotina</taxon>
        <taxon>Sordariomycetes</taxon>
        <taxon>Hypocreomycetidae</taxon>
        <taxon>Glomerellales</taxon>
        <taxon>Plectosphaerellaceae</taxon>
        <taxon>Sodiomyces</taxon>
    </lineage>
</organism>